<name>A0A346TLN9_STIJA</name>
<sequence length="62" mass="7237">MKLVYVLMLSFLVVSLVATTVARHPCPDKRNVHRDHPCPDKKRTFSLRDQLFQQREENADAD</sequence>
<proteinExistence type="evidence at transcript level"/>
<dbReference type="AlphaFoldDB" id="A0A346TLN9"/>
<evidence type="ECO:0000256" key="1">
    <source>
        <dbReference type="SAM" id="SignalP"/>
    </source>
</evidence>
<feature type="chain" id="PRO_5016872169" evidence="1">
    <location>
        <begin position="23"/>
        <end position="62"/>
    </location>
</feature>
<accession>A0A346TLN9</accession>
<keyword evidence="1" id="KW-0732">Signal</keyword>
<organism evidence="2">
    <name type="scientific">Stichopus japonicus</name>
    <name type="common">Sea cucumber</name>
    <dbReference type="NCBI Taxonomy" id="307972"/>
    <lineage>
        <taxon>Eukaryota</taxon>
        <taxon>Metazoa</taxon>
        <taxon>Echinodermata</taxon>
        <taxon>Eleutherozoa</taxon>
        <taxon>Echinozoa</taxon>
        <taxon>Holothuroidea</taxon>
        <taxon>Aspidochirotacea</taxon>
        <taxon>Aspidochirotida</taxon>
        <taxon>Stichopodidae</taxon>
        <taxon>Apostichopus</taxon>
    </lineage>
</organism>
<reference evidence="2" key="1">
    <citation type="submission" date="2018-07" db="EMBL/GenBank/DDBJ databases">
        <title>Neuropeptide precursors identification based on transcriptomic and neuropeptidomic analysis of circumoral nerve ring in sea cucumber.</title>
        <authorList>
            <person name="Chen M.Y."/>
            <person name="Hou Y.Y."/>
            <person name="Elphick M.R."/>
        </authorList>
    </citation>
    <scope>NUCLEOTIDE SEQUENCE</scope>
    <source>
        <tissue evidence="2">Circumoral nerve ring</tissue>
    </source>
</reference>
<protein>
    <submittedName>
        <fullName evidence="2">GLRFA-like</fullName>
    </submittedName>
</protein>
<feature type="signal peptide" evidence="1">
    <location>
        <begin position="1"/>
        <end position="22"/>
    </location>
</feature>
<dbReference type="EMBL" id="MH636356">
    <property type="protein sequence ID" value="AXU40279.1"/>
    <property type="molecule type" value="mRNA"/>
</dbReference>
<evidence type="ECO:0000313" key="2">
    <source>
        <dbReference type="EMBL" id="AXU40279.1"/>
    </source>
</evidence>